<organism evidence="7 8">
    <name type="scientific">Jiella pelagia</name>
    <dbReference type="NCBI Taxonomy" id="2986949"/>
    <lineage>
        <taxon>Bacteria</taxon>
        <taxon>Pseudomonadati</taxon>
        <taxon>Pseudomonadota</taxon>
        <taxon>Alphaproteobacteria</taxon>
        <taxon>Hyphomicrobiales</taxon>
        <taxon>Aurantimonadaceae</taxon>
        <taxon>Jiella</taxon>
    </lineage>
</organism>
<dbReference type="Gene3D" id="3.40.50.2300">
    <property type="match status" value="2"/>
</dbReference>
<feature type="signal peptide" evidence="5">
    <location>
        <begin position="1"/>
        <end position="17"/>
    </location>
</feature>
<dbReference type="PANTHER" id="PTHR30483">
    <property type="entry name" value="LEUCINE-SPECIFIC-BINDING PROTEIN"/>
    <property type="match status" value="1"/>
</dbReference>
<keyword evidence="3 5" id="KW-0732">Signal</keyword>
<proteinExistence type="inferred from homology"/>
<dbReference type="RefSeq" id="WP_268880746.1">
    <property type="nucleotide sequence ID" value="NZ_CP114029.1"/>
</dbReference>
<evidence type="ECO:0000256" key="1">
    <source>
        <dbReference type="ARBA" id="ARBA00010062"/>
    </source>
</evidence>
<evidence type="ECO:0000313" key="7">
    <source>
        <dbReference type="EMBL" id="WAP68272.1"/>
    </source>
</evidence>
<comment type="similarity">
    <text evidence="1">Belongs to the leucine-binding protein family.</text>
</comment>
<keyword evidence="4" id="KW-0029">Amino-acid transport</keyword>
<accession>A0ABY7BWQ3</accession>
<keyword evidence="2" id="KW-0813">Transport</keyword>
<name>A0ABY7BWQ3_9HYPH</name>
<feature type="domain" description="Leucine-binding protein" evidence="6">
    <location>
        <begin position="19"/>
        <end position="363"/>
    </location>
</feature>
<evidence type="ECO:0000313" key="8">
    <source>
        <dbReference type="Proteomes" id="UP001164020"/>
    </source>
</evidence>
<dbReference type="PANTHER" id="PTHR30483:SF6">
    <property type="entry name" value="PERIPLASMIC BINDING PROTEIN OF ABC TRANSPORTER FOR NATURAL AMINO ACIDS"/>
    <property type="match status" value="1"/>
</dbReference>
<evidence type="ECO:0000256" key="5">
    <source>
        <dbReference type="SAM" id="SignalP"/>
    </source>
</evidence>
<dbReference type="CDD" id="cd20013">
    <property type="entry name" value="PBP1_RPA0985_benzoate-like"/>
    <property type="match status" value="1"/>
</dbReference>
<dbReference type="InterPro" id="IPR000709">
    <property type="entry name" value="Leu_Ile_Val-bd"/>
</dbReference>
<evidence type="ECO:0000256" key="2">
    <source>
        <dbReference type="ARBA" id="ARBA00022448"/>
    </source>
</evidence>
<reference evidence="7" key="1">
    <citation type="submission" date="2022-12" db="EMBL/GenBank/DDBJ databases">
        <title>Jiella pelagia sp. nov., isolated from phosphonate enriched culture of Northwest Pacific surface seawater.</title>
        <authorList>
            <person name="Shin D.Y."/>
            <person name="Hwang C.Y."/>
        </authorList>
    </citation>
    <scope>NUCLEOTIDE SEQUENCE</scope>
    <source>
        <strain evidence="7">HL-NP1</strain>
    </source>
</reference>
<dbReference type="PRINTS" id="PR00337">
    <property type="entry name" value="LEUILEVALBP"/>
</dbReference>
<evidence type="ECO:0000259" key="6">
    <source>
        <dbReference type="Pfam" id="PF13458"/>
    </source>
</evidence>
<keyword evidence="8" id="KW-1185">Reference proteome</keyword>
<dbReference type="SUPFAM" id="SSF53822">
    <property type="entry name" value="Periplasmic binding protein-like I"/>
    <property type="match status" value="1"/>
</dbReference>
<feature type="chain" id="PRO_5046762043" evidence="5">
    <location>
        <begin position="18"/>
        <end position="385"/>
    </location>
</feature>
<dbReference type="InterPro" id="IPR028082">
    <property type="entry name" value="Peripla_BP_I"/>
</dbReference>
<evidence type="ECO:0000256" key="4">
    <source>
        <dbReference type="ARBA" id="ARBA00022970"/>
    </source>
</evidence>
<protein>
    <submittedName>
        <fullName evidence="7">ABC transporter substrate-binding protein</fullName>
    </submittedName>
</protein>
<evidence type="ECO:0000256" key="3">
    <source>
        <dbReference type="ARBA" id="ARBA00022729"/>
    </source>
</evidence>
<dbReference type="InterPro" id="IPR051010">
    <property type="entry name" value="BCAA_transport"/>
</dbReference>
<sequence length="385" mass="40809">MLSALAAVLLASGAANADTIKVGVIGPLSGSYSLYGQNFQWGIQAYAEANGTSVDGHEIEFVYRDLPGVDPAKARALAQELIVRDGVQYLAGTYFTPNALAIAPLLEQGNVPFVVLNAATSSIVEQSPYILRTSFTMWQNTVPAAKVAVENGSKKSITVVSDYGPGIDAETAFKTTYEEGGGEVVDTLRIPLSTTDFNPIAQRIKQSGADTVFAFFPAGAPTLGFMKAYIGNGLKDDGVGLISTGDLLTEPDLPALGDVALGMQSTYHYSADHDSPENAAFMTALEAIGADTSKVTMAAVAAFDGAKLIYEMIDATDGEQDPQTAVDAVKGMSWTSPRGPVSIDPETRHITQNVYLREVAKDGDGYVNKEMRTFEAQPDWGLAQK</sequence>
<dbReference type="InterPro" id="IPR028081">
    <property type="entry name" value="Leu-bd"/>
</dbReference>
<dbReference type="Pfam" id="PF13458">
    <property type="entry name" value="Peripla_BP_6"/>
    <property type="match status" value="1"/>
</dbReference>
<dbReference type="EMBL" id="CP114029">
    <property type="protein sequence ID" value="WAP68272.1"/>
    <property type="molecule type" value="Genomic_DNA"/>
</dbReference>
<dbReference type="Proteomes" id="UP001164020">
    <property type="component" value="Chromosome"/>
</dbReference>
<gene>
    <name evidence="7" type="ORF">OH818_23445</name>
</gene>